<dbReference type="FunFam" id="3.30.70.270:FF:000001">
    <property type="entry name" value="Diguanylate cyclase domain protein"/>
    <property type="match status" value="1"/>
</dbReference>
<keyword evidence="1" id="KW-0175">Coiled coil</keyword>
<dbReference type="GO" id="GO:0052621">
    <property type="term" value="F:diguanylate cyclase activity"/>
    <property type="evidence" value="ECO:0007669"/>
    <property type="project" value="TreeGrafter"/>
</dbReference>
<name>A0A1W1BAX3_9ZZZZ</name>
<dbReference type="InterPro" id="IPR029787">
    <property type="entry name" value="Nucleotide_cyclase"/>
</dbReference>
<evidence type="ECO:0000256" key="1">
    <source>
        <dbReference type="SAM" id="Coils"/>
    </source>
</evidence>
<protein>
    <recommendedName>
        <fullName evidence="2">GGDEF domain-containing protein</fullName>
    </recommendedName>
</protein>
<dbReference type="PROSITE" id="PS50887">
    <property type="entry name" value="GGDEF"/>
    <property type="match status" value="1"/>
</dbReference>
<dbReference type="Pfam" id="PF00990">
    <property type="entry name" value="GGDEF"/>
    <property type="match status" value="1"/>
</dbReference>
<dbReference type="PANTHER" id="PTHR45138:SF9">
    <property type="entry name" value="DIGUANYLATE CYCLASE DGCM-RELATED"/>
    <property type="match status" value="1"/>
</dbReference>
<dbReference type="SMART" id="SM00267">
    <property type="entry name" value="GGDEF"/>
    <property type="match status" value="1"/>
</dbReference>
<evidence type="ECO:0000313" key="3">
    <source>
        <dbReference type="EMBL" id="SFV50633.1"/>
    </source>
</evidence>
<evidence type="ECO:0000259" key="2">
    <source>
        <dbReference type="PROSITE" id="PS50887"/>
    </source>
</evidence>
<dbReference type="CDD" id="cd01949">
    <property type="entry name" value="GGDEF"/>
    <property type="match status" value="1"/>
</dbReference>
<dbReference type="Gene3D" id="3.30.70.270">
    <property type="match status" value="1"/>
</dbReference>
<proteinExistence type="predicted"/>
<dbReference type="InterPro" id="IPR000160">
    <property type="entry name" value="GGDEF_dom"/>
</dbReference>
<dbReference type="PANTHER" id="PTHR45138">
    <property type="entry name" value="REGULATORY COMPONENTS OF SENSORY TRANSDUCTION SYSTEM"/>
    <property type="match status" value="1"/>
</dbReference>
<dbReference type="InterPro" id="IPR050469">
    <property type="entry name" value="Diguanylate_Cyclase"/>
</dbReference>
<organism evidence="3">
    <name type="scientific">hydrothermal vent metagenome</name>
    <dbReference type="NCBI Taxonomy" id="652676"/>
    <lineage>
        <taxon>unclassified sequences</taxon>
        <taxon>metagenomes</taxon>
        <taxon>ecological metagenomes</taxon>
    </lineage>
</organism>
<dbReference type="InterPro" id="IPR043128">
    <property type="entry name" value="Rev_trsase/Diguanyl_cyclase"/>
</dbReference>
<dbReference type="AlphaFoldDB" id="A0A1W1BAX3"/>
<reference evidence="3" key="1">
    <citation type="submission" date="2016-10" db="EMBL/GenBank/DDBJ databases">
        <authorList>
            <person name="de Groot N.N."/>
        </authorList>
    </citation>
    <scope>NUCLEOTIDE SEQUENCE</scope>
</reference>
<sequence>MQINKIIKLAIKRLEREGKILTPDFYAEAFCKEAKLAGVKIDDCSHVQKMLQTLNPDLKKELRNYRIQTLTELTRFLIAKLNRTNKTHCSELLEAQSALNSAILKAISKLHNIEAKLLAKKSLELLRSNPTKAELEYFKQLWDNFVNSYDDTFLYKLKEFGTVDTDNLKKTIENLKITPQQEQQGVDLEKIATLLINSLVPSISTSSPQKIERLRDRLKKDPTFLLHESIQDEIKEAVSARIALDKKSVKQMIASLENILDKLSMRLIGMIEKSDGSTVEIQRIKRELEDFTKTNEINFQLAHKQLYTIATALEENTLEFKSDLQDHSDEVKTLQKRVKELENELKKAQQEAKIDFLTKLYNKRALDEFLQLKEGEFKRYGRNYSIVMFDIDHFKKVNDTYGHDAGDIVLRSFASILKKDSRNVDIIGRFGGEEFMALLGETDLNGAAQYAKKVNEHVKRAKFIYKGERIPLTVSAGVAQRKDNLSLEATIEKADANLYKAKNGGRDQVVFK</sequence>
<gene>
    <name evidence="3" type="ORF">MNB_SM-7-1138</name>
</gene>
<accession>A0A1W1BAX3</accession>
<dbReference type="NCBIfam" id="TIGR00254">
    <property type="entry name" value="GGDEF"/>
    <property type="match status" value="1"/>
</dbReference>
<dbReference type="EMBL" id="FPHB01000011">
    <property type="protein sequence ID" value="SFV50633.1"/>
    <property type="molecule type" value="Genomic_DNA"/>
</dbReference>
<feature type="domain" description="GGDEF" evidence="2">
    <location>
        <begin position="382"/>
        <end position="512"/>
    </location>
</feature>
<feature type="coiled-coil region" evidence="1">
    <location>
        <begin position="324"/>
        <end position="358"/>
    </location>
</feature>
<dbReference type="SUPFAM" id="SSF55073">
    <property type="entry name" value="Nucleotide cyclase"/>
    <property type="match status" value="1"/>
</dbReference>